<evidence type="ECO:0000313" key="2">
    <source>
        <dbReference type="Proteomes" id="UP001159363"/>
    </source>
</evidence>
<dbReference type="EMBL" id="JARBHB010000006">
    <property type="protein sequence ID" value="KAJ8881851.1"/>
    <property type="molecule type" value="Genomic_DNA"/>
</dbReference>
<accession>A0ABQ9HBZ9</accession>
<name>A0ABQ9HBZ9_9NEOP</name>
<sequence length="584" mass="66428">MRFRTCTASDSMSACAWEEVLSFSQVCACTVSDVDCFTIDFTWPASLPKLGEWCVKRCCTIDFTYPASLPKLVEWCGKRCCRIDFTWPASLPKLVEWCAKRCCTIDFTWPASLPKLGEWCAKRCCTIDFTWPASLPKLGEWCAKRCCTIDFTWPASLPKLGEWCAKRCCTIDFTWPASLPKLGEWCAKRCCTIDFTWPASLPKLGEWCAKRCCTIDFTWPASLPKLGEWCAKRCCTIDFTWPASLPKLGEWCVKRCCSIDFTWPASLPKLGDWCLKRYLQFTPPLAFRRCSILTSLHPHRLSRPPKSLHSTVRGLYKPVSANWNPNLMTTVRLILLHDWSWSGTHGQLTDMLLVYWRCESNGRAAQHLHAVRYPGRHRTTFESITIRPYTAQLYHRQKTLQYEEHVCIDAATVTTDDTQSRLRVSMLKHDGPKTRVVGEAAVANQARFPAARRRSRNFAYRDRDCRCRGSAGFLGVLPSPLSLHSGTAPYSPRFTLIASQDLVIWTVLNNEVLKVKEGELRGVWCNVGMQERGNRQVPEKTRRPAASSGTIPTCENLGATQTGIEPGFPWWEASSLTFQPPWPL</sequence>
<reference evidence="1 2" key="1">
    <citation type="submission" date="2023-02" db="EMBL/GenBank/DDBJ databases">
        <title>LHISI_Scaffold_Assembly.</title>
        <authorList>
            <person name="Stuart O.P."/>
            <person name="Cleave R."/>
            <person name="Magrath M.J.L."/>
            <person name="Mikheyev A.S."/>
        </authorList>
    </citation>
    <scope>NUCLEOTIDE SEQUENCE [LARGE SCALE GENOMIC DNA]</scope>
    <source>
        <strain evidence="1">Daus_M_001</strain>
        <tissue evidence="1">Leg muscle</tissue>
    </source>
</reference>
<comment type="caution">
    <text evidence="1">The sequence shown here is derived from an EMBL/GenBank/DDBJ whole genome shotgun (WGS) entry which is preliminary data.</text>
</comment>
<organism evidence="1 2">
    <name type="scientific">Dryococelus australis</name>
    <dbReference type="NCBI Taxonomy" id="614101"/>
    <lineage>
        <taxon>Eukaryota</taxon>
        <taxon>Metazoa</taxon>
        <taxon>Ecdysozoa</taxon>
        <taxon>Arthropoda</taxon>
        <taxon>Hexapoda</taxon>
        <taxon>Insecta</taxon>
        <taxon>Pterygota</taxon>
        <taxon>Neoptera</taxon>
        <taxon>Polyneoptera</taxon>
        <taxon>Phasmatodea</taxon>
        <taxon>Verophasmatodea</taxon>
        <taxon>Anareolatae</taxon>
        <taxon>Phasmatidae</taxon>
        <taxon>Eurycanthinae</taxon>
        <taxon>Dryococelus</taxon>
    </lineage>
</organism>
<proteinExistence type="predicted"/>
<protein>
    <submittedName>
        <fullName evidence="1">Uncharacterized protein</fullName>
    </submittedName>
</protein>
<keyword evidence="2" id="KW-1185">Reference proteome</keyword>
<gene>
    <name evidence="1" type="ORF">PR048_018337</name>
</gene>
<dbReference type="Proteomes" id="UP001159363">
    <property type="component" value="Chromosome 5"/>
</dbReference>
<evidence type="ECO:0000313" key="1">
    <source>
        <dbReference type="EMBL" id="KAJ8881851.1"/>
    </source>
</evidence>
<dbReference type="Pfam" id="PF13306">
    <property type="entry name" value="LRR_5"/>
    <property type="match status" value="2"/>
</dbReference>
<dbReference type="InterPro" id="IPR026906">
    <property type="entry name" value="LRR_5"/>
</dbReference>
<dbReference type="Gene3D" id="3.80.10.10">
    <property type="entry name" value="Ribonuclease Inhibitor"/>
    <property type="match status" value="1"/>
</dbReference>
<dbReference type="InterPro" id="IPR032675">
    <property type="entry name" value="LRR_dom_sf"/>
</dbReference>